<feature type="active site" evidence="11">
    <location>
        <position position="277"/>
    </location>
</feature>
<feature type="binding site" evidence="12">
    <location>
        <position position="276"/>
    </location>
    <ligand>
        <name>Zn(2+)</name>
        <dbReference type="ChEBI" id="CHEBI:29105"/>
        <note>catalytic</note>
    </ligand>
</feature>
<dbReference type="EMBL" id="CP012040">
    <property type="protein sequence ID" value="AKP52085.1"/>
    <property type="molecule type" value="Genomic_DNA"/>
</dbReference>
<evidence type="ECO:0000256" key="2">
    <source>
        <dbReference type="ARBA" id="ARBA00022670"/>
    </source>
</evidence>
<keyword evidence="9 13" id="KW-0482">Metalloprotease</keyword>
<dbReference type="PATRIC" id="fig|320787.5.peg.2924"/>
<dbReference type="STRING" id="320787.CA2015_2675"/>
<keyword evidence="10 14" id="KW-0472">Membrane</keyword>
<feature type="transmembrane region" description="Helical" evidence="14">
    <location>
        <begin position="174"/>
        <end position="193"/>
    </location>
</feature>
<dbReference type="InterPro" id="IPR027057">
    <property type="entry name" value="CAXX_Prtase_1"/>
</dbReference>
<comment type="subcellular location">
    <subcellularLocation>
        <location evidence="1">Endoplasmic reticulum membrane</location>
        <topology evidence="1">Multi-pass membrane protein</topology>
    </subcellularLocation>
</comment>
<evidence type="ECO:0000256" key="8">
    <source>
        <dbReference type="ARBA" id="ARBA00022989"/>
    </source>
</evidence>
<dbReference type="OrthoDB" id="9781930at2"/>
<name>A0A0H4PGB7_9BACT</name>
<evidence type="ECO:0000256" key="3">
    <source>
        <dbReference type="ARBA" id="ARBA00022692"/>
    </source>
</evidence>
<keyword evidence="7 12" id="KW-0862">Zinc</keyword>
<dbReference type="GO" id="GO:0004222">
    <property type="term" value="F:metalloendopeptidase activity"/>
    <property type="evidence" value="ECO:0007669"/>
    <property type="project" value="InterPro"/>
</dbReference>
<evidence type="ECO:0000259" key="15">
    <source>
        <dbReference type="Pfam" id="PF01435"/>
    </source>
</evidence>
<dbReference type="KEGG" id="camu:CA2015_2675"/>
<feature type="transmembrane region" description="Helical" evidence="14">
    <location>
        <begin position="62"/>
        <end position="86"/>
    </location>
</feature>
<evidence type="ECO:0000256" key="4">
    <source>
        <dbReference type="ARBA" id="ARBA00022723"/>
    </source>
</evidence>
<comment type="similarity">
    <text evidence="13">Belongs to the peptidase M48 family.</text>
</comment>
<feature type="binding site" evidence="12">
    <location>
        <position position="354"/>
    </location>
    <ligand>
        <name>Zn(2+)</name>
        <dbReference type="ChEBI" id="CHEBI:29105"/>
        <note>catalytic</note>
    </ligand>
</feature>
<keyword evidence="4 12" id="KW-0479">Metal-binding</keyword>
<sequence>MDQETIKYLLLLVVSFNYVFEKIINYLNVNKKTEAIPSTLQGYLDADKLKEAKAYQKAGYQFGLITGTLTFVITLLLIGFGLFGWLDEWLRQYIQNPILLTLCYFGIVFIGSDIFSIPFDYYQTFKIENDFGFNTSSVKTFFMDKLKGYLLSIIIGGGLLATLLWLILELGQDFWWIFWIVASLFMLLANLFYTGLILPLFNKLTPLEDGELKEAITSYSNSVGFSLKNVFVMDGSKRSSKANAFFSGFGKRKKVVLFDTLIAQHTQEELVAVLAHEIGHYKKGHIKSGLVAGVIQTGLILYILSLFVFSEPLSLALGGSQMAVHLNIIGFSMLFTPISMIIGIGMNYLSRKNEFEADNFAKTTYSGPPLATALKTLSVKTLSDIHPHPLYVFINYSHPPLLKRLEKLE</sequence>
<evidence type="ECO:0000256" key="9">
    <source>
        <dbReference type="ARBA" id="ARBA00023049"/>
    </source>
</evidence>
<evidence type="ECO:0000256" key="14">
    <source>
        <dbReference type="SAM" id="Phobius"/>
    </source>
</evidence>
<evidence type="ECO:0000256" key="10">
    <source>
        <dbReference type="ARBA" id="ARBA00023136"/>
    </source>
</evidence>
<evidence type="ECO:0000256" key="12">
    <source>
        <dbReference type="PIRSR" id="PIRSR627057-2"/>
    </source>
</evidence>
<evidence type="ECO:0000256" key="6">
    <source>
        <dbReference type="ARBA" id="ARBA00022824"/>
    </source>
</evidence>
<comment type="cofactor">
    <cofactor evidence="12 13">
        <name>Zn(2+)</name>
        <dbReference type="ChEBI" id="CHEBI:29105"/>
    </cofactor>
    <text evidence="12 13">Binds 1 zinc ion per subunit.</text>
</comment>
<proteinExistence type="inferred from homology"/>
<evidence type="ECO:0000256" key="7">
    <source>
        <dbReference type="ARBA" id="ARBA00022833"/>
    </source>
</evidence>
<keyword evidence="6" id="KW-0256">Endoplasmic reticulum</keyword>
<feature type="transmembrane region" description="Helical" evidence="14">
    <location>
        <begin position="98"/>
        <end position="119"/>
    </location>
</feature>
<feature type="active site" description="Proton donor" evidence="11">
    <location>
        <position position="358"/>
    </location>
</feature>
<keyword evidence="2 13" id="KW-0645">Protease</keyword>
<dbReference type="AlphaFoldDB" id="A0A0H4PGB7"/>
<protein>
    <submittedName>
        <fullName evidence="17">Putative CAAX prenyl protease 1</fullName>
    </submittedName>
</protein>
<keyword evidence="3 14" id="KW-0812">Transmembrane</keyword>
<dbReference type="InterPro" id="IPR032456">
    <property type="entry name" value="Peptidase_M48_N"/>
</dbReference>
<feature type="domain" description="Peptidase M48" evidence="15">
    <location>
        <begin position="206"/>
        <end position="409"/>
    </location>
</feature>
<feature type="transmembrane region" description="Helical" evidence="14">
    <location>
        <begin position="290"/>
        <end position="310"/>
    </location>
</feature>
<evidence type="ECO:0000256" key="11">
    <source>
        <dbReference type="PIRSR" id="PIRSR627057-1"/>
    </source>
</evidence>
<dbReference type="Pfam" id="PF16491">
    <property type="entry name" value="Peptidase_M48_N"/>
    <property type="match status" value="1"/>
</dbReference>
<dbReference type="GO" id="GO:0046872">
    <property type="term" value="F:metal ion binding"/>
    <property type="evidence" value="ECO:0007669"/>
    <property type="project" value="UniProtKB-KW"/>
</dbReference>
<evidence type="ECO:0000256" key="13">
    <source>
        <dbReference type="RuleBase" id="RU003983"/>
    </source>
</evidence>
<dbReference type="InterPro" id="IPR001915">
    <property type="entry name" value="Peptidase_M48"/>
</dbReference>
<evidence type="ECO:0000256" key="5">
    <source>
        <dbReference type="ARBA" id="ARBA00022801"/>
    </source>
</evidence>
<evidence type="ECO:0000259" key="16">
    <source>
        <dbReference type="Pfam" id="PF16491"/>
    </source>
</evidence>
<dbReference type="FunFam" id="3.30.2010.10:FF:000002">
    <property type="entry name" value="CAAX prenyl protease"/>
    <property type="match status" value="1"/>
</dbReference>
<gene>
    <name evidence="17" type="ORF">CA2015_2675</name>
</gene>
<dbReference type="CDD" id="cd07343">
    <property type="entry name" value="M48A_Zmpste24p_like"/>
    <property type="match status" value="1"/>
</dbReference>
<dbReference type="Proteomes" id="UP000036520">
    <property type="component" value="Chromosome"/>
</dbReference>
<evidence type="ECO:0000313" key="18">
    <source>
        <dbReference type="Proteomes" id="UP000036520"/>
    </source>
</evidence>
<feature type="transmembrane region" description="Helical" evidence="14">
    <location>
        <begin position="322"/>
        <end position="344"/>
    </location>
</feature>
<reference evidence="17 18" key="1">
    <citation type="submission" date="2015-07" db="EMBL/GenBank/DDBJ databases">
        <authorList>
            <person name="Kim K.M."/>
        </authorList>
    </citation>
    <scope>NUCLEOTIDE SEQUENCE [LARGE SCALE GENOMIC DNA]</scope>
    <source>
        <strain evidence="17 18">KCTC 12363</strain>
    </source>
</reference>
<keyword evidence="5 13" id="KW-0378">Hydrolase</keyword>
<dbReference type="Gene3D" id="3.30.2010.10">
    <property type="entry name" value="Metalloproteases ('zincins'), catalytic domain"/>
    <property type="match status" value="1"/>
</dbReference>
<evidence type="ECO:0000313" key="17">
    <source>
        <dbReference type="EMBL" id="AKP52085.1"/>
    </source>
</evidence>
<keyword evidence="18" id="KW-1185">Reference proteome</keyword>
<accession>A0A0H4PGB7</accession>
<dbReference type="GO" id="GO:0071586">
    <property type="term" value="P:CAAX-box protein processing"/>
    <property type="evidence" value="ECO:0007669"/>
    <property type="project" value="InterPro"/>
</dbReference>
<feature type="domain" description="CAAX prenyl protease 1 N-terminal" evidence="16">
    <location>
        <begin position="26"/>
        <end position="203"/>
    </location>
</feature>
<evidence type="ECO:0000256" key="1">
    <source>
        <dbReference type="ARBA" id="ARBA00004477"/>
    </source>
</evidence>
<dbReference type="Pfam" id="PF01435">
    <property type="entry name" value="Peptidase_M48"/>
    <property type="match status" value="1"/>
</dbReference>
<organism evidence="17 18">
    <name type="scientific">Cyclobacterium amurskyense</name>
    <dbReference type="NCBI Taxonomy" id="320787"/>
    <lineage>
        <taxon>Bacteria</taxon>
        <taxon>Pseudomonadati</taxon>
        <taxon>Bacteroidota</taxon>
        <taxon>Cytophagia</taxon>
        <taxon>Cytophagales</taxon>
        <taxon>Cyclobacteriaceae</taxon>
        <taxon>Cyclobacterium</taxon>
    </lineage>
</organism>
<feature type="binding site" evidence="12">
    <location>
        <position position="280"/>
    </location>
    <ligand>
        <name>Zn(2+)</name>
        <dbReference type="ChEBI" id="CHEBI:29105"/>
        <note>catalytic</note>
    </ligand>
</feature>
<feature type="transmembrane region" description="Helical" evidence="14">
    <location>
        <begin position="149"/>
        <end position="168"/>
    </location>
</feature>
<dbReference type="RefSeq" id="WP_048642351.1">
    <property type="nucleotide sequence ID" value="NZ_CAXBGM010000063.1"/>
</dbReference>
<keyword evidence="8 14" id="KW-1133">Transmembrane helix</keyword>
<dbReference type="PANTHER" id="PTHR10120">
    <property type="entry name" value="CAAX PRENYL PROTEASE 1"/>
    <property type="match status" value="1"/>
</dbReference>